<dbReference type="PANTHER" id="PTHR21330:SF1">
    <property type="entry name" value="E3 SUMO-PROTEIN LIGASE NSE2"/>
    <property type="match status" value="1"/>
</dbReference>
<feature type="domain" description="SP-RING-type" evidence="12">
    <location>
        <begin position="289"/>
        <end position="376"/>
    </location>
</feature>
<dbReference type="AlphaFoldDB" id="A0A4S4KHI9"/>
<dbReference type="CDD" id="cd16651">
    <property type="entry name" value="SPL-RING_NSE2"/>
    <property type="match status" value="1"/>
</dbReference>
<dbReference type="SUPFAM" id="SSF57850">
    <property type="entry name" value="RING/U-box"/>
    <property type="match status" value="1"/>
</dbReference>
<dbReference type="GO" id="GO:0016925">
    <property type="term" value="P:protein sumoylation"/>
    <property type="evidence" value="ECO:0007669"/>
    <property type="project" value="UniProtKB-UniPathway"/>
</dbReference>
<name>A0A4S4KHI9_9AGAM</name>
<proteinExistence type="inferred from homology"/>
<evidence type="ECO:0000256" key="1">
    <source>
        <dbReference type="ARBA" id="ARBA00004123"/>
    </source>
</evidence>
<comment type="caution">
    <text evidence="13">The sequence shown here is derived from an EMBL/GenBank/DDBJ whole genome shotgun (WGS) entry which is preliminary data.</text>
</comment>
<dbReference type="Pfam" id="PF11789">
    <property type="entry name" value="zf-Nse"/>
    <property type="match status" value="1"/>
</dbReference>
<evidence type="ECO:0000256" key="10">
    <source>
        <dbReference type="PROSITE-ProRule" id="PRU00452"/>
    </source>
</evidence>
<dbReference type="PROSITE" id="PS51044">
    <property type="entry name" value="ZF_SP_RING"/>
    <property type="match status" value="1"/>
</dbReference>
<dbReference type="GO" id="GO:0000724">
    <property type="term" value="P:double-strand break repair via homologous recombination"/>
    <property type="evidence" value="ECO:0007669"/>
    <property type="project" value="InterPro"/>
</dbReference>
<feature type="compositionally biased region" description="Basic residues" evidence="11">
    <location>
        <begin position="66"/>
        <end position="77"/>
    </location>
</feature>
<dbReference type="GO" id="GO:0030915">
    <property type="term" value="C:Smc5-Smc6 complex"/>
    <property type="evidence" value="ECO:0007669"/>
    <property type="project" value="InterPro"/>
</dbReference>
<reference evidence="13 14" key="1">
    <citation type="submission" date="2019-02" db="EMBL/GenBank/DDBJ databases">
        <title>Genome sequencing of the rare red list fungi Phellinidium pouzarii.</title>
        <authorList>
            <person name="Buettner E."/>
            <person name="Kellner H."/>
        </authorList>
    </citation>
    <scope>NUCLEOTIDE SEQUENCE [LARGE SCALE GENOMIC DNA]</scope>
    <source>
        <strain evidence="13 14">DSM 108285</strain>
    </source>
</reference>
<comment type="pathway">
    <text evidence="2">Protein modification; protein sumoylation.</text>
</comment>
<feature type="region of interest" description="Disordered" evidence="11">
    <location>
        <begin position="1"/>
        <end position="103"/>
    </location>
</feature>
<evidence type="ECO:0000259" key="12">
    <source>
        <dbReference type="PROSITE" id="PS51044"/>
    </source>
</evidence>
<evidence type="ECO:0000256" key="5">
    <source>
        <dbReference type="ARBA" id="ARBA00022723"/>
    </source>
</evidence>
<evidence type="ECO:0000256" key="7">
    <source>
        <dbReference type="ARBA" id="ARBA00022786"/>
    </source>
</evidence>
<keyword evidence="7" id="KW-0833">Ubl conjugation pathway</keyword>
<evidence type="ECO:0000256" key="3">
    <source>
        <dbReference type="ARBA" id="ARBA00008212"/>
    </source>
</evidence>
<protein>
    <recommendedName>
        <fullName evidence="12">SP-RING-type domain-containing protein</fullName>
    </recommendedName>
</protein>
<dbReference type="InterPro" id="IPR026846">
    <property type="entry name" value="Nse2(Mms21)"/>
</dbReference>
<evidence type="ECO:0000256" key="2">
    <source>
        <dbReference type="ARBA" id="ARBA00004718"/>
    </source>
</evidence>
<dbReference type="InterPro" id="IPR013083">
    <property type="entry name" value="Znf_RING/FYVE/PHD"/>
</dbReference>
<dbReference type="InterPro" id="IPR004181">
    <property type="entry name" value="Znf_MIZ"/>
</dbReference>
<feature type="region of interest" description="Disordered" evidence="11">
    <location>
        <begin position="372"/>
        <end position="393"/>
    </location>
</feature>
<feature type="compositionally biased region" description="Low complexity" evidence="11">
    <location>
        <begin position="384"/>
        <end position="393"/>
    </location>
</feature>
<dbReference type="EMBL" id="SGPK01000789">
    <property type="protein sequence ID" value="THG97623.1"/>
    <property type="molecule type" value="Genomic_DNA"/>
</dbReference>
<evidence type="ECO:0000256" key="11">
    <source>
        <dbReference type="SAM" id="MobiDB-lite"/>
    </source>
</evidence>
<dbReference type="UniPathway" id="UPA00886"/>
<evidence type="ECO:0000256" key="4">
    <source>
        <dbReference type="ARBA" id="ARBA00022679"/>
    </source>
</evidence>
<gene>
    <name evidence="13" type="ORF">EW145_g7580</name>
</gene>
<keyword evidence="14" id="KW-1185">Reference proteome</keyword>
<feature type="compositionally biased region" description="Acidic residues" evidence="11">
    <location>
        <begin position="81"/>
        <end position="102"/>
    </location>
</feature>
<keyword evidence="9" id="KW-0539">Nucleus</keyword>
<keyword evidence="4" id="KW-0808">Transferase</keyword>
<dbReference type="OrthoDB" id="26899at2759"/>
<keyword evidence="8" id="KW-0862">Zinc</keyword>
<dbReference type="PANTHER" id="PTHR21330">
    <property type="entry name" value="E3 SUMO-PROTEIN LIGASE NSE2"/>
    <property type="match status" value="1"/>
</dbReference>
<dbReference type="Proteomes" id="UP000308199">
    <property type="component" value="Unassembled WGS sequence"/>
</dbReference>
<dbReference type="Gene3D" id="3.30.40.10">
    <property type="entry name" value="Zinc/RING finger domain, C3HC4 (zinc finger)"/>
    <property type="match status" value="1"/>
</dbReference>
<evidence type="ECO:0000256" key="8">
    <source>
        <dbReference type="ARBA" id="ARBA00022833"/>
    </source>
</evidence>
<sequence length="393" mass="44700">MPAIARGSSARSRRRQTSEDNIEEGESTQRSRVEDVEEEDGRDEEEQPHRRAGRVTKNMGSERRKLSTKSVRKRRAREKTNEEEGGEEDKEEQEQKEDDLDIDIEKFEDQSLTKTDGEKISLIASDWQQVLRNVQNTAIKVAGEVAVAMAEAGEGKDGEPALKELAQMDIAMRELLDTQAELRAHQSALDEIVNGLKLGEKINNAVERYETRVERKIMDWKNFTTREKYAKDEVYVTFKQNIYEVQYPEQAMPPITEFIPRGLCSIFPQENNSANIRVSHNAEDNDPSDDDEIEVGGATQVYTCPLTLTVLTDPVTSNICHHSFCKEAIYGYFSSNRSIRKECPASGCNKVIGLDDFQPDKELEKKVKAHLRRERQRAAEADSENNSAEEIID</sequence>
<organism evidence="13 14">
    <name type="scientific">Phellinidium pouzarii</name>
    <dbReference type="NCBI Taxonomy" id="167371"/>
    <lineage>
        <taxon>Eukaryota</taxon>
        <taxon>Fungi</taxon>
        <taxon>Dikarya</taxon>
        <taxon>Basidiomycota</taxon>
        <taxon>Agaricomycotina</taxon>
        <taxon>Agaricomycetes</taxon>
        <taxon>Hymenochaetales</taxon>
        <taxon>Hymenochaetaceae</taxon>
        <taxon>Phellinidium</taxon>
    </lineage>
</organism>
<evidence type="ECO:0000313" key="13">
    <source>
        <dbReference type="EMBL" id="THG97623.1"/>
    </source>
</evidence>
<evidence type="ECO:0000256" key="9">
    <source>
        <dbReference type="ARBA" id="ARBA00023242"/>
    </source>
</evidence>
<dbReference type="GO" id="GO:0005634">
    <property type="term" value="C:nucleus"/>
    <property type="evidence" value="ECO:0007669"/>
    <property type="project" value="UniProtKB-SubCell"/>
</dbReference>
<keyword evidence="5" id="KW-0479">Metal-binding</keyword>
<evidence type="ECO:0000256" key="6">
    <source>
        <dbReference type="ARBA" id="ARBA00022771"/>
    </source>
</evidence>
<keyword evidence="6 10" id="KW-0863">Zinc-finger</keyword>
<accession>A0A4S4KHI9</accession>
<comment type="similarity">
    <text evidence="3">Belongs to the NSE2 family.</text>
</comment>
<dbReference type="GO" id="GO:0061665">
    <property type="term" value="F:SUMO ligase activity"/>
    <property type="evidence" value="ECO:0007669"/>
    <property type="project" value="TreeGrafter"/>
</dbReference>
<dbReference type="GO" id="GO:0008270">
    <property type="term" value="F:zinc ion binding"/>
    <property type="evidence" value="ECO:0007669"/>
    <property type="project" value="UniProtKB-KW"/>
</dbReference>
<feature type="compositionally biased region" description="Low complexity" evidence="11">
    <location>
        <begin position="1"/>
        <end position="10"/>
    </location>
</feature>
<feature type="compositionally biased region" description="Acidic residues" evidence="11">
    <location>
        <begin position="35"/>
        <end position="46"/>
    </location>
</feature>
<evidence type="ECO:0000313" key="14">
    <source>
        <dbReference type="Proteomes" id="UP000308199"/>
    </source>
</evidence>
<comment type="subcellular location">
    <subcellularLocation>
        <location evidence="1">Nucleus</location>
    </subcellularLocation>
</comment>